<feature type="transmembrane region" description="Helical" evidence="19">
    <location>
        <begin position="41"/>
        <end position="61"/>
    </location>
</feature>
<evidence type="ECO:0000256" key="19">
    <source>
        <dbReference type="SAM" id="Phobius"/>
    </source>
</evidence>
<keyword evidence="7" id="KW-1003">Cell membrane</keyword>
<dbReference type="GO" id="GO:0008444">
    <property type="term" value="F:CDP-diacylglycerol-glycerol-3-phosphate 3-phosphatidyltransferase activity"/>
    <property type="evidence" value="ECO:0007669"/>
    <property type="project" value="UniProtKB-UniRule"/>
</dbReference>
<dbReference type="AlphaFoldDB" id="A0A7C3SJ57"/>
<comment type="subcellular location">
    <subcellularLocation>
        <location evidence="2">Cell membrane</location>
        <topology evidence="2">Multi-pass membrane protein</topology>
    </subcellularLocation>
</comment>
<evidence type="ECO:0000256" key="13">
    <source>
        <dbReference type="ARBA" id="ARBA00023136"/>
    </source>
</evidence>
<keyword evidence="15" id="KW-1208">Phospholipid metabolism</keyword>
<comment type="catalytic activity">
    <reaction evidence="16">
        <text>a CDP-1,2-diacyl-sn-glycerol + sn-glycerol 3-phosphate = a 1,2-diacyl-sn-glycero-3-phospho-(1'-sn-glycero-3'-phosphate) + CMP + H(+)</text>
        <dbReference type="Rhea" id="RHEA:12593"/>
        <dbReference type="ChEBI" id="CHEBI:15378"/>
        <dbReference type="ChEBI" id="CHEBI:57597"/>
        <dbReference type="ChEBI" id="CHEBI:58332"/>
        <dbReference type="ChEBI" id="CHEBI:60110"/>
        <dbReference type="ChEBI" id="CHEBI:60377"/>
        <dbReference type="EC" id="2.7.8.5"/>
    </reaction>
</comment>
<comment type="similarity">
    <text evidence="4 18">Belongs to the CDP-alcohol phosphatidyltransferase class-I family.</text>
</comment>
<evidence type="ECO:0000256" key="1">
    <source>
        <dbReference type="ARBA" id="ARBA00003973"/>
    </source>
</evidence>
<dbReference type="PIRSF" id="PIRSF000847">
    <property type="entry name" value="Phos_ph_gly_syn"/>
    <property type="match status" value="1"/>
</dbReference>
<evidence type="ECO:0000256" key="6">
    <source>
        <dbReference type="ARBA" id="ARBA00014944"/>
    </source>
</evidence>
<keyword evidence="14" id="KW-0594">Phospholipid biosynthesis</keyword>
<evidence type="ECO:0000256" key="18">
    <source>
        <dbReference type="RuleBase" id="RU003750"/>
    </source>
</evidence>
<dbReference type="InterPro" id="IPR043130">
    <property type="entry name" value="CDP-OH_PTrfase_TM_dom"/>
</dbReference>
<comment type="function">
    <text evidence="1">This protein catalyzes the committed step to the synthesis of the acidic phospholipids.</text>
</comment>
<dbReference type="InterPro" id="IPR000462">
    <property type="entry name" value="CDP-OH_P_trans"/>
</dbReference>
<evidence type="ECO:0000256" key="9">
    <source>
        <dbReference type="ARBA" id="ARBA00022679"/>
    </source>
</evidence>
<proteinExistence type="inferred from homology"/>
<dbReference type="EC" id="2.7.8.5" evidence="5 17"/>
<reference evidence="20" key="1">
    <citation type="journal article" date="2020" name="mSystems">
        <title>Genome- and Community-Level Interaction Insights into Carbon Utilization and Element Cycling Functions of Hydrothermarchaeota in Hydrothermal Sediment.</title>
        <authorList>
            <person name="Zhou Z."/>
            <person name="Liu Y."/>
            <person name="Xu W."/>
            <person name="Pan J."/>
            <person name="Luo Z.H."/>
            <person name="Li M."/>
        </authorList>
    </citation>
    <scope>NUCLEOTIDE SEQUENCE [LARGE SCALE GENOMIC DNA]</scope>
    <source>
        <strain evidence="20">SpSt-776</strain>
    </source>
</reference>
<evidence type="ECO:0000256" key="12">
    <source>
        <dbReference type="ARBA" id="ARBA00023098"/>
    </source>
</evidence>
<dbReference type="GO" id="GO:0046474">
    <property type="term" value="P:glycerophospholipid biosynthetic process"/>
    <property type="evidence" value="ECO:0007669"/>
    <property type="project" value="TreeGrafter"/>
</dbReference>
<keyword evidence="13 19" id="KW-0472">Membrane</keyword>
<evidence type="ECO:0000256" key="14">
    <source>
        <dbReference type="ARBA" id="ARBA00023209"/>
    </source>
</evidence>
<evidence type="ECO:0000256" key="8">
    <source>
        <dbReference type="ARBA" id="ARBA00022516"/>
    </source>
</evidence>
<dbReference type="PROSITE" id="PS00379">
    <property type="entry name" value="CDP_ALCOHOL_P_TRANSF"/>
    <property type="match status" value="1"/>
</dbReference>
<organism evidence="20">
    <name type="scientific">Desulfobacca acetoxidans</name>
    <dbReference type="NCBI Taxonomy" id="60893"/>
    <lineage>
        <taxon>Bacteria</taxon>
        <taxon>Pseudomonadati</taxon>
        <taxon>Thermodesulfobacteriota</taxon>
        <taxon>Desulfobaccia</taxon>
        <taxon>Desulfobaccales</taxon>
        <taxon>Desulfobaccaceae</taxon>
        <taxon>Desulfobacca</taxon>
    </lineage>
</organism>
<feature type="transmembrane region" description="Helical" evidence="19">
    <location>
        <begin position="135"/>
        <end position="151"/>
    </location>
</feature>
<dbReference type="NCBIfam" id="TIGR00560">
    <property type="entry name" value="pgsA"/>
    <property type="match status" value="1"/>
</dbReference>
<dbReference type="EMBL" id="DTHB01000016">
    <property type="protein sequence ID" value="HGB13865.1"/>
    <property type="molecule type" value="Genomic_DNA"/>
</dbReference>
<feature type="transmembrane region" description="Helical" evidence="19">
    <location>
        <begin position="16"/>
        <end position="34"/>
    </location>
</feature>
<evidence type="ECO:0000256" key="11">
    <source>
        <dbReference type="ARBA" id="ARBA00022989"/>
    </source>
</evidence>
<evidence type="ECO:0000256" key="15">
    <source>
        <dbReference type="ARBA" id="ARBA00023264"/>
    </source>
</evidence>
<comment type="caution">
    <text evidence="20">The sequence shown here is derived from an EMBL/GenBank/DDBJ whole genome shotgun (WGS) entry which is preliminary data.</text>
</comment>
<dbReference type="InterPro" id="IPR048254">
    <property type="entry name" value="CDP_ALCOHOL_P_TRANSF_CS"/>
</dbReference>
<evidence type="ECO:0000256" key="10">
    <source>
        <dbReference type="ARBA" id="ARBA00022692"/>
    </source>
</evidence>
<dbReference type="InterPro" id="IPR004570">
    <property type="entry name" value="Phosphatidylglycerol_P_synth"/>
</dbReference>
<keyword evidence="10 19" id="KW-0812">Transmembrane</keyword>
<feature type="transmembrane region" description="Helical" evidence="19">
    <location>
        <begin position="163"/>
        <end position="183"/>
    </location>
</feature>
<sequence length="192" mass="20934">MVVEQNLPTYRNLPNLLTGIRILAIPVLVVLLCFPGRLASFLAALVFAAAGATDFFDGFFARRRQLTSKLGKFMDPLADKLLVTAALIMLIPLGRVPAWMAFVIIGRELAVTGLRGLAAAEGIILAPDRWGKTKTLLQMVAIACLILHYPYHAVDFQRLGLALLWIALVVTVASGVGYFLAFFRQSPENPSP</sequence>
<dbReference type="PANTHER" id="PTHR14269:SF62">
    <property type="entry name" value="CDP-DIACYLGLYCEROL--GLYCEROL-3-PHOSPHATE 3-PHOSPHATIDYLTRANSFERASE 1, CHLOROPLASTIC"/>
    <property type="match status" value="1"/>
</dbReference>
<keyword evidence="12" id="KW-0443">Lipid metabolism</keyword>
<keyword evidence="9 18" id="KW-0808">Transferase</keyword>
<comment type="pathway">
    <text evidence="3">Phospholipid metabolism; phosphatidylglycerol biosynthesis; phosphatidylglycerol from CDP-diacylglycerol: step 1/2.</text>
</comment>
<keyword evidence="11 19" id="KW-1133">Transmembrane helix</keyword>
<dbReference type="PANTHER" id="PTHR14269">
    <property type="entry name" value="CDP-DIACYLGLYCEROL--GLYCEROL-3-PHOSPHATE 3-PHOSPHATIDYLTRANSFERASE-RELATED"/>
    <property type="match status" value="1"/>
</dbReference>
<evidence type="ECO:0000313" key="20">
    <source>
        <dbReference type="EMBL" id="HGB13865.1"/>
    </source>
</evidence>
<evidence type="ECO:0000256" key="17">
    <source>
        <dbReference type="NCBIfam" id="TIGR00560"/>
    </source>
</evidence>
<dbReference type="GO" id="GO:0005886">
    <property type="term" value="C:plasma membrane"/>
    <property type="evidence" value="ECO:0007669"/>
    <property type="project" value="UniProtKB-SubCell"/>
</dbReference>
<dbReference type="FunFam" id="1.20.120.1760:FF:000004">
    <property type="entry name" value="CDP-diacylglycerol--glycerol-3-phosphate 3-phosphatidyltransferase"/>
    <property type="match status" value="1"/>
</dbReference>
<accession>A0A7C3SJ57</accession>
<keyword evidence="8" id="KW-0444">Lipid biosynthesis</keyword>
<evidence type="ECO:0000256" key="2">
    <source>
        <dbReference type="ARBA" id="ARBA00004651"/>
    </source>
</evidence>
<gene>
    <name evidence="20" type="primary">pgsA</name>
    <name evidence="20" type="ORF">ENV62_01305</name>
</gene>
<evidence type="ECO:0000256" key="5">
    <source>
        <dbReference type="ARBA" id="ARBA00013170"/>
    </source>
</evidence>
<dbReference type="InterPro" id="IPR050324">
    <property type="entry name" value="CDP-alcohol_PTase-I"/>
</dbReference>
<dbReference type="Pfam" id="PF01066">
    <property type="entry name" value="CDP-OH_P_transf"/>
    <property type="match status" value="1"/>
</dbReference>
<protein>
    <recommendedName>
        <fullName evidence="6 17">CDP-diacylglycerol--glycerol-3-phosphate 3-phosphatidyltransferase</fullName>
        <ecNumber evidence="5 17">2.7.8.5</ecNumber>
    </recommendedName>
</protein>
<evidence type="ECO:0000256" key="3">
    <source>
        <dbReference type="ARBA" id="ARBA00005042"/>
    </source>
</evidence>
<evidence type="ECO:0000256" key="4">
    <source>
        <dbReference type="ARBA" id="ARBA00010441"/>
    </source>
</evidence>
<evidence type="ECO:0000256" key="7">
    <source>
        <dbReference type="ARBA" id="ARBA00022475"/>
    </source>
</evidence>
<name>A0A7C3SJ57_9BACT</name>
<feature type="transmembrane region" description="Helical" evidence="19">
    <location>
        <begin position="81"/>
        <end position="105"/>
    </location>
</feature>
<dbReference type="Gene3D" id="1.20.120.1760">
    <property type="match status" value="1"/>
</dbReference>
<evidence type="ECO:0000256" key="16">
    <source>
        <dbReference type="ARBA" id="ARBA00048586"/>
    </source>
</evidence>